<dbReference type="Proteomes" id="UP000324222">
    <property type="component" value="Unassembled WGS sequence"/>
</dbReference>
<proteinExistence type="predicted"/>
<dbReference type="EMBL" id="VSRR010000816">
    <property type="protein sequence ID" value="MPC19920.1"/>
    <property type="molecule type" value="Genomic_DNA"/>
</dbReference>
<accession>A0A5B7DEY6</accession>
<evidence type="ECO:0000313" key="1">
    <source>
        <dbReference type="EMBL" id="MPC19920.1"/>
    </source>
</evidence>
<sequence length="85" mass="10107">MYKIVNGIEKIDKKDLVLVTEEDRKTRCHAKKIKMRQCVKDIGKYCFPLRTVEKWNALNNEVVSAHNVHNCKKKLDKWRHGDRTL</sequence>
<evidence type="ECO:0000313" key="2">
    <source>
        <dbReference type="Proteomes" id="UP000324222"/>
    </source>
</evidence>
<keyword evidence="2" id="KW-1185">Reference proteome</keyword>
<name>A0A5B7DEY6_PORTR</name>
<comment type="caution">
    <text evidence="1">The sequence shown here is derived from an EMBL/GenBank/DDBJ whole genome shotgun (WGS) entry which is preliminary data.</text>
</comment>
<reference evidence="1 2" key="1">
    <citation type="submission" date="2019-05" db="EMBL/GenBank/DDBJ databases">
        <title>Another draft genome of Portunus trituberculatus and its Hox gene families provides insights of decapod evolution.</title>
        <authorList>
            <person name="Jeong J.-H."/>
            <person name="Song I."/>
            <person name="Kim S."/>
            <person name="Choi T."/>
            <person name="Kim D."/>
            <person name="Ryu S."/>
            <person name="Kim W."/>
        </authorList>
    </citation>
    <scope>NUCLEOTIDE SEQUENCE [LARGE SCALE GENOMIC DNA]</scope>
    <source>
        <tissue evidence="1">Muscle</tissue>
    </source>
</reference>
<dbReference type="AlphaFoldDB" id="A0A5B7DEY6"/>
<gene>
    <name evidence="1" type="ORF">E2C01_012849</name>
</gene>
<protein>
    <submittedName>
        <fullName evidence="1">Uncharacterized protein</fullName>
    </submittedName>
</protein>
<organism evidence="1 2">
    <name type="scientific">Portunus trituberculatus</name>
    <name type="common">Swimming crab</name>
    <name type="synonym">Neptunus trituberculatus</name>
    <dbReference type="NCBI Taxonomy" id="210409"/>
    <lineage>
        <taxon>Eukaryota</taxon>
        <taxon>Metazoa</taxon>
        <taxon>Ecdysozoa</taxon>
        <taxon>Arthropoda</taxon>
        <taxon>Crustacea</taxon>
        <taxon>Multicrustacea</taxon>
        <taxon>Malacostraca</taxon>
        <taxon>Eumalacostraca</taxon>
        <taxon>Eucarida</taxon>
        <taxon>Decapoda</taxon>
        <taxon>Pleocyemata</taxon>
        <taxon>Brachyura</taxon>
        <taxon>Eubrachyura</taxon>
        <taxon>Portunoidea</taxon>
        <taxon>Portunidae</taxon>
        <taxon>Portuninae</taxon>
        <taxon>Portunus</taxon>
    </lineage>
</organism>